<dbReference type="PANTHER" id="PTHR43394:SF1">
    <property type="entry name" value="ATP-BINDING CASSETTE SUB-FAMILY B MEMBER 10, MITOCHONDRIAL"/>
    <property type="match status" value="1"/>
</dbReference>
<dbReference type="FunFam" id="3.40.50.300:FF:000403">
    <property type="entry name" value="ATP-binding cassette sub-family B member 8, mitochondrial"/>
    <property type="match status" value="1"/>
</dbReference>
<evidence type="ECO:0000256" key="7">
    <source>
        <dbReference type="ARBA" id="ARBA00023136"/>
    </source>
</evidence>
<dbReference type="SUPFAM" id="SSF52540">
    <property type="entry name" value="P-loop containing nucleoside triphosphate hydrolases"/>
    <property type="match status" value="1"/>
</dbReference>
<evidence type="ECO:0000259" key="10">
    <source>
        <dbReference type="PROSITE" id="PS50893"/>
    </source>
</evidence>
<keyword evidence="3 9" id="KW-0812">Transmembrane</keyword>
<feature type="transmembrane region" description="Helical" evidence="9">
    <location>
        <begin position="109"/>
        <end position="131"/>
    </location>
</feature>
<dbReference type="GO" id="GO:0005743">
    <property type="term" value="C:mitochondrial inner membrane"/>
    <property type="evidence" value="ECO:0007669"/>
    <property type="project" value="UniProtKB-SubCell"/>
</dbReference>
<dbReference type="PROSITE" id="PS50893">
    <property type="entry name" value="ABC_TRANSPORTER_2"/>
    <property type="match status" value="1"/>
</dbReference>
<dbReference type="AlphaFoldDB" id="A0AAW1PH79"/>
<feature type="transmembrane region" description="Helical" evidence="9">
    <location>
        <begin position="225"/>
        <end position="249"/>
    </location>
</feature>
<comment type="caution">
    <text evidence="12">The sequence shown here is derived from an EMBL/GenBank/DDBJ whole genome shotgun (WGS) entry which is preliminary data.</text>
</comment>
<dbReference type="PROSITE" id="PS00211">
    <property type="entry name" value="ABC_TRANSPORTER_1"/>
    <property type="match status" value="1"/>
</dbReference>
<evidence type="ECO:0000313" key="12">
    <source>
        <dbReference type="EMBL" id="KAK9807462.1"/>
    </source>
</evidence>
<keyword evidence="5" id="KW-0067">ATP-binding</keyword>
<dbReference type="Pfam" id="PF00005">
    <property type="entry name" value="ABC_tran"/>
    <property type="match status" value="1"/>
</dbReference>
<dbReference type="SMART" id="SM00382">
    <property type="entry name" value="AAA"/>
    <property type="match status" value="1"/>
</dbReference>
<dbReference type="CDD" id="cd03249">
    <property type="entry name" value="ABC_MTABC3_MDL1_MDL2"/>
    <property type="match status" value="1"/>
</dbReference>
<dbReference type="InterPro" id="IPR036640">
    <property type="entry name" value="ABC1_TM_sf"/>
</dbReference>
<dbReference type="InterPro" id="IPR039421">
    <property type="entry name" value="Type_1_exporter"/>
</dbReference>
<feature type="transmembrane region" description="Helical" evidence="9">
    <location>
        <begin position="261"/>
        <end position="283"/>
    </location>
</feature>
<evidence type="ECO:0000256" key="9">
    <source>
        <dbReference type="SAM" id="Phobius"/>
    </source>
</evidence>
<evidence type="ECO:0000256" key="5">
    <source>
        <dbReference type="ARBA" id="ARBA00022840"/>
    </source>
</evidence>
<dbReference type="InterPro" id="IPR027417">
    <property type="entry name" value="P-loop_NTPase"/>
</dbReference>
<evidence type="ECO:0000259" key="11">
    <source>
        <dbReference type="PROSITE" id="PS50929"/>
    </source>
</evidence>
<feature type="domain" description="ABC transmembrane type-1" evidence="11">
    <location>
        <begin position="58"/>
        <end position="284"/>
    </location>
</feature>
<evidence type="ECO:0000256" key="2">
    <source>
        <dbReference type="ARBA" id="ARBA00022448"/>
    </source>
</evidence>
<keyword evidence="13" id="KW-1185">Reference proteome</keyword>
<dbReference type="InterPro" id="IPR011527">
    <property type="entry name" value="ABC1_TM_dom"/>
</dbReference>
<evidence type="ECO:0000256" key="1">
    <source>
        <dbReference type="ARBA" id="ARBA00004448"/>
    </source>
</evidence>
<evidence type="ECO:0000256" key="4">
    <source>
        <dbReference type="ARBA" id="ARBA00022741"/>
    </source>
</evidence>
<organism evidence="12 13">
    <name type="scientific">Symbiochloris irregularis</name>
    <dbReference type="NCBI Taxonomy" id="706552"/>
    <lineage>
        <taxon>Eukaryota</taxon>
        <taxon>Viridiplantae</taxon>
        <taxon>Chlorophyta</taxon>
        <taxon>core chlorophytes</taxon>
        <taxon>Trebouxiophyceae</taxon>
        <taxon>Trebouxiales</taxon>
        <taxon>Trebouxiaceae</taxon>
        <taxon>Symbiochloris</taxon>
    </lineage>
</organism>
<dbReference type="SUPFAM" id="SSF90123">
    <property type="entry name" value="ABC transporter transmembrane region"/>
    <property type="match status" value="1"/>
</dbReference>
<dbReference type="GO" id="GO:0090374">
    <property type="term" value="P:oligopeptide export from mitochondrion"/>
    <property type="evidence" value="ECO:0007669"/>
    <property type="project" value="TreeGrafter"/>
</dbReference>
<evidence type="ECO:0000256" key="8">
    <source>
        <dbReference type="SAM" id="MobiDB-lite"/>
    </source>
</evidence>
<name>A0AAW1PH79_9CHLO</name>
<evidence type="ECO:0000256" key="6">
    <source>
        <dbReference type="ARBA" id="ARBA00022989"/>
    </source>
</evidence>
<dbReference type="Gene3D" id="1.20.1560.10">
    <property type="entry name" value="ABC transporter type 1, transmembrane domain"/>
    <property type="match status" value="2"/>
</dbReference>
<feature type="region of interest" description="Disordered" evidence="8">
    <location>
        <begin position="564"/>
        <end position="587"/>
    </location>
</feature>
<keyword evidence="7 9" id="KW-0472">Membrane</keyword>
<feature type="domain" description="ABC transporter" evidence="10">
    <location>
        <begin position="319"/>
        <end position="559"/>
    </location>
</feature>
<dbReference type="InterPro" id="IPR003593">
    <property type="entry name" value="AAA+_ATPase"/>
</dbReference>
<dbReference type="GO" id="GO:0005524">
    <property type="term" value="F:ATP binding"/>
    <property type="evidence" value="ECO:0007669"/>
    <property type="project" value="UniProtKB-KW"/>
</dbReference>
<dbReference type="PROSITE" id="PS50929">
    <property type="entry name" value="ABC_TM1F"/>
    <property type="match status" value="1"/>
</dbReference>
<evidence type="ECO:0000313" key="13">
    <source>
        <dbReference type="Proteomes" id="UP001465755"/>
    </source>
</evidence>
<protein>
    <submittedName>
        <fullName evidence="12">Uncharacterized protein</fullName>
    </submittedName>
</protein>
<accession>A0AAW1PH79</accession>
<feature type="compositionally biased region" description="Basic and acidic residues" evidence="8">
    <location>
        <begin position="572"/>
        <end position="584"/>
    </location>
</feature>
<dbReference type="EMBL" id="JALJOQ010000030">
    <property type="protein sequence ID" value="KAK9807462.1"/>
    <property type="molecule type" value="Genomic_DNA"/>
</dbReference>
<keyword evidence="4" id="KW-0547">Nucleotide-binding</keyword>
<proteinExistence type="predicted"/>
<gene>
    <name evidence="12" type="ORF">WJX73_010304</name>
</gene>
<dbReference type="PANTHER" id="PTHR43394">
    <property type="entry name" value="ATP-DEPENDENT PERMEASE MDL1, MITOCHONDRIAL"/>
    <property type="match status" value="1"/>
</dbReference>
<dbReference type="Pfam" id="PF00664">
    <property type="entry name" value="ABC_membrane"/>
    <property type="match status" value="1"/>
</dbReference>
<dbReference type="Proteomes" id="UP001465755">
    <property type="component" value="Unassembled WGS sequence"/>
</dbReference>
<keyword evidence="6 9" id="KW-1133">Transmembrane helix</keyword>
<comment type="subcellular location">
    <subcellularLocation>
        <location evidence="1">Mitochondrion inner membrane</location>
        <topology evidence="1">Multi-pass membrane protein</topology>
    </subcellularLocation>
</comment>
<dbReference type="InterPro" id="IPR003439">
    <property type="entry name" value="ABC_transporter-like_ATP-bd"/>
</dbReference>
<sequence>MPRGGGGGRPGRKDYALLRDGATLDADADVEDNAGRKQGATVLRLLGLAKEEWLVLSLATVMLFIGSLSTVAVPKLAGQLVDICIQVTREGGLTPAAAKPRLNRMLEEILAILAIGGVASGLRGWLFNSAAERVMNRLRVRLFSHLAMQEIGFFDRVRTGELMNRLSEDTRLMNASASVVAEETFGSIRTVRSFAKEPAAVDRYAQAQGCVLMWGIKSARLSGGFFGLSGFLASASITSVLWFGARLVVDNRMSAGDLSSFVIYALFVGGNVASIAGVVSQLIQATGASKRVFELMDRVTKQPPAGIMKPSGNPQGGEVELRDVWFAYPSRPDIQVLKGLSLHVRPGLKVALVGPSGQGKSTIVNLIQRFYDPQQGAVLLDGVTLPALDHAWLHRQVAIVSQEPVLFAESLFYNIAFGAERGEAGVSLAQVEEAAKLANAHDFISSFPQGYRTQVGERGVRLSGGQKQRVAIARAILLRPRVLLLDEATSALDAESEALVQEALDRVAKNRTVLVIAHRLSTVQSAAEVAVVSDGNISERGTHTELLARGGRYATLVARQMVGAGTSSPEADATKGKGMSRDPSSKSLATIAQERGLHLGPNMTRQDTSDIVDAVLNEIASQV</sequence>
<reference evidence="12 13" key="1">
    <citation type="journal article" date="2024" name="Nat. Commun.">
        <title>Phylogenomics reveals the evolutionary origins of lichenization in chlorophyte algae.</title>
        <authorList>
            <person name="Puginier C."/>
            <person name="Libourel C."/>
            <person name="Otte J."/>
            <person name="Skaloud P."/>
            <person name="Haon M."/>
            <person name="Grisel S."/>
            <person name="Petersen M."/>
            <person name="Berrin J.G."/>
            <person name="Delaux P.M."/>
            <person name="Dal Grande F."/>
            <person name="Keller J."/>
        </authorList>
    </citation>
    <scope>NUCLEOTIDE SEQUENCE [LARGE SCALE GENOMIC DNA]</scope>
    <source>
        <strain evidence="12 13">SAG 2036</strain>
    </source>
</reference>
<keyword evidence="2" id="KW-0813">Transport</keyword>
<feature type="transmembrane region" description="Helical" evidence="9">
    <location>
        <begin position="53"/>
        <end position="73"/>
    </location>
</feature>
<dbReference type="InterPro" id="IPR017871">
    <property type="entry name" value="ABC_transporter-like_CS"/>
</dbReference>
<dbReference type="Gene3D" id="3.40.50.300">
    <property type="entry name" value="P-loop containing nucleotide triphosphate hydrolases"/>
    <property type="match status" value="1"/>
</dbReference>
<dbReference type="GO" id="GO:0015421">
    <property type="term" value="F:ABC-type oligopeptide transporter activity"/>
    <property type="evidence" value="ECO:0007669"/>
    <property type="project" value="TreeGrafter"/>
</dbReference>
<dbReference type="GO" id="GO:0016887">
    <property type="term" value="F:ATP hydrolysis activity"/>
    <property type="evidence" value="ECO:0007669"/>
    <property type="project" value="InterPro"/>
</dbReference>
<evidence type="ECO:0000256" key="3">
    <source>
        <dbReference type="ARBA" id="ARBA00022692"/>
    </source>
</evidence>